<gene>
    <name evidence="1" type="ORF">LCGC14_2041160</name>
</gene>
<proteinExistence type="predicted"/>
<protein>
    <submittedName>
        <fullName evidence="1">Uncharacterized protein</fullName>
    </submittedName>
</protein>
<reference evidence="1" key="1">
    <citation type="journal article" date="2015" name="Nature">
        <title>Complex archaea that bridge the gap between prokaryotes and eukaryotes.</title>
        <authorList>
            <person name="Spang A."/>
            <person name="Saw J.H."/>
            <person name="Jorgensen S.L."/>
            <person name="Zaremba-Niedzwiedzka K."/>
            <person name="Martijn J."/>
            <person name="Lind A.E."/>
            <person name="van Eijk R."/>
            <person name="Schleper C."/>
            <person name="Guy L."/>
            <person name="Ettema T.J."/>
        </authorList>
    </citation>
    <scope>NUCLEOTIDE SEQUENCE</scope>
</reference>
<name>A0A0F9HNX4_9ZZZZ</name>
<dbReference type="AlphaFoldDB" id="A0A0F9HNX4"/>
<dbReference type="EMBL" id="LAZR01023935">
    <property type="protein sequence ID" value="KKL76812.1"/>
    <property type="molecule type" value="Genomic_DNA"/>
</dbReference>
<evidence type="ECO:0000313" key="1">
    <source>
        <dbReference type="EMBL" id="KKL76812.1"/>
    </source>
</evidence>
<accession>A0A0F9HNX4</accession>
<comment type="caution">
    <text evidence="1">The sequence shown here is derived from an EMBL/GenBank/DDBJ whole genome shotgun (WGS) entry which is preliminary data.</text>
</comment>
<sequence length="121" mass="13911">MFGNGKGVQTLEKNVGHTNGKRMRHRPYLVIKGEICVITTQWIKQCTPRDAFQLARSTYRELYRLDGESRKTLYEEGFLVDVDAVQDCIVYNRLAAGINLVRRYWPVTAAKAFQSVERALT</sequence>
<organism evidence="1">
    <name type="scientific">marine sediment metagenome</name>
    <dbReference type="NCBI Taxonomy" id="412755"/>
    <lineage>
        <taxon>unclassified sequences</taxon>
        <taxon>metagenomes</taxon>
        <taxon>ecological metagenomes</taxon>
    </lineage>
</organism>